<keyword evidence="3" id="KW-1185">Reference proteome</keyword>
<feature type="transmembrane region" description="Helical" evidence="1">
    <location>
        <begin position="159"/>
        <end position="176"/>
    </location>
</feature>
<feature type="transmembrane region" description="Helical" evidence="1">
    <location>
        <begin position="295"/>
        <end position="314"/>
    </location>
</feature>
<dbReference type="AlphaFoldDB" id="A0AAU9BQM2"/>
<evidence type="ECO:0000256" key="1">
    <source>
        <dbReference type="SAM" id="Phobius"/>
    </source>
</evidence>
<feature type="transmembrane region" description="Helical" evidence="1">
    <location>
        <begin position="64"/>
        <end position="86"/>
    </location>
</feature>
<organism evidence="2 3">
    <name type="scientific">Methylomarinovum caldicuralii</name>
    <dbReference type="NCBI Taxonomy" id="438856"/>
    <lineage>
        <taxon>Bacteria</taxon>
        <taxon>Pseudomonadati</taxon>
        <taxon>Pseudomonadota</taxon>
        <taxon>Gammaproteobacteria</taxon>
        <taxon>Methylococcales</taxon>
        <taxon>Methylothermaceae</taxon>
        <taxon>Methylomarinovum</taxon>
    </lineage>
</organism>
<proteinExistence type="predicted"/>
<keyword evidence="1" id="KW-1133">Transmembrane helix</keyword>
<dbReference type="KEGG" id="mcau:MIT9_P0611"/>
<feature type="transmembrane region" description="Helical" evidence="1">
    <location>
        <begin position="242"/>
        <end position="260"/>
    </location>
</feature>
<dbReference type="Proteomes" id="UP001321825">
    <property type="component" value="Chromosome"/>
</dbReference>
<sequence>MKHSPSARKLNVSRLTNPLIHWVLLTLLLVGLPLAGVCWGSGTPVDYLRFPPRPPAPPETPFSWPLFLLLAVLAVGLYGMLAGLLRHCPPPSRRIRPFPGWGWAALAWLAAAWWLAWTRPDWLGQLQDWTFTPLWLGYVAVVNALCLRWRGWCLLTHRPRFLLGLFPLSALFWWYFEYLNRFVGNWQYLGVEDLGAWAYFWRATLPFSTVLPAVVSTTALLGVFFGPARGLPPLQLSHPRRWALAGLGLAGLSLIGIGVWPQWLFPMLWVAPLVLFVSLQVLLGERSYFHPLREGRWEIVAVPMLAALVCGFFWEMWNYWSWPKWVYHVPWVGRFKLFEMPVLGYAGYLPFGLECMVVADWWARLIQVDMTSTISRQTASSVRPARFGTLKE</sequence>
<feature type="transmembrane region" description="Helical" evidence="1">
    <location>
        <begin position="266"/>
        <end position="283"/>
    </location>
</feature>
<evidence type="ECO:0000313" key="3">
    <source>
        <dbReference type="Proteomes" id="UP001321825"/>
    </source>
</evidence>
<feature type="transmembrane region" description="Helical" evidence="1">
    <location>
        <begin position="196"/>
        <end position="221"/>
    </location>
</feature>
<reference evidence="3" key="1">
    <citation type="journal article" date="2024" name="Int. J. Syst. Evol. Microbiol.">
        <title>Methylomarinovum tepidoasis sp. nov., a moderately thermophilic methanotroph of the family Methylothermaceae isolated from a deep-sea hydrothermal field.</title>
        <authorList>
            <person name="Hirayama H."/>
            <person name="Takaki Y."/>
            <person name="Abe M."/>
            <person name="Miyazaki M."/>
            <person name="Uematsu K."/>
            <person name="Matsui Y."/>
            <person name="Takai K."/>
        </authorList>
    </citation>
    <scope>NUCLEOTIDE SEQUENCE [LARGE SCALE GENOMIC DNA]</scope>
    <source>
        <strain evidence="3">IT-9</strain>
    </source>
</reference>
<protein>
    <submittedName>
        <fullName evidence="2">Uncharacterized protein</fullName>
    </submittedName>
</protein>
<keyword evidence="1" id="KW-0812">Transmembrane</keyword>
<keyword evidence="1" id="KW-0472">Membrane</keyword>
<gene>
    <name evidence="2" type="ORF">MIT9_P0611</name>
</gene>
<evidence type="ECO:0000313" key="2">
    <source>
        <dbReference type="EMBL" id="BCX81033.1"/>
    </source>
</evidence>
<feature type="transmembrane region" description="Helical" evidence="1">
    <location>
        <begin position="129"/>
        <end position="147"/>
    </location>
</feature>
<feature type="transmembrane region" description="Helical" evidence="1">
    <location>
        <begin position="342"/>
        <end position="363"/>
    </location>
</feature>
<name>A0AAU9BQM2_9GAMM</name>
<dbReference type="EMBL" id="AP024714">
    <property type="protein sequence ID" value="BCX81033.1"/>
    <property type="molecule type" value="Genomic_DNA"/>
</dbReference>
<feature type="transmembrane region" description="Helical" evidence="1">
    <location>
        <begin position="98"/>
        <end position="117"/>
    </location>
</feature>
<accession>A0AAU9BQM2</accession>